<evidence type="ECO:0000256" key="1">
    <source>
        <dbReference type="ARBA" id="ARBA00004173"/>
    </source>
</evidence>
<dbReference type="OrthoDB" id="1658288at2759"/>
<sequence length="243" mass="26817">NVTCSVLFIHDFGDGPRTTWATQDLFWPEEVLPREVPNARVLLYGYSTKRSLNALPQLGANLLTAIQEDRKQNKGRPLIFVCHGLGGLICKNALIAAGNSKTPQRFLANCTRGIVFLGTPHRGSKASLQAKITRIVRSLSTDQRAILPNGRSGLWDQLNSFPHIMDKYQIPIECFYETSSSQVAEEASATMGRGERTHALNTTHIEMCRFKKPTDAGLVCILACIQRLCTLPKNVSKPGMAPL</sequence>
<dbReference type="InParanoid" id="A0A5J5F3Y3"/>
<evidence type="ECO:0000256" key="4">
    <source>
        <dbReference type="ARBA" id="ARBA00022824"/>
    </source>
</evidence>
<evidence type="ECO:0000256" key="6">
    <source>
        <dbReference type="ARBA" id="ARBA00023136"/>
    </source>
</evidence>
<dbReference type="PANTHER" id="PTHR48182">
    <property type="entry name" value="PROTEIN SERAC1"/>
    <property type="match status" value="1"/>
</dbReference>
<evidence type="ECO:0000256" key="3">
    <source>
        <dbReference type="ARBA" id="ARBA00004370"/>
    </source>
</evidence>
<dbReference type="SUPFAM" id="SSF53474">
    <property type="entry name" value="alpha/beta-Hydrolases"/>
    <property type="match status" value="1"/>
</dbReference>
<comment type="subcellular location">
    <subcellularLocation>
        <location evidence="2">Endoplasmic reticulum</location>
    </subcellularLocation>
    <subcellularLocation>
        <location evidence="3">Membrane</location>
    </subcellularLocation>
    <subcellularLocation>
        <location evidence="1">Mitochondrion</location>
    </subcellularLocation>
</comment>
<dbReference type="PANTHER" id="PTHR48182:SF2">
    <property type="entry name" value="PROTEIN SERAC1"/>
    <property type="match status" value="1"/>
</dbReference>
<dbReference type="GO" id="GO:0016020">
    <property type="term" value="C:membrane"/>
    <property type="evidence" value="ECO:0007669"/>
    <property type="project" value="UniProtKB-SubCell"/>
</dbReference>
<dbReference type="AlphaFoldDB" id="A0A5J5F3Y3"/>
<evidence type="ECO:0008006" key="9">
    <source>
        <dbReference type="Google" id="ProtNLM"/>
    </source>
</evidence>
<keyword evidence="8" id="KW-1185">Reference proteome</keyword>
<keyword evidence="5" id="KW-0496">Mitochondrion</keyword>
<dbReference type="InterPro" id="IPR052374">
    <property type="entry name" value="SERAC1"/>
</dbReference>
<gene>
    <name evidence="7" type="ORF">FN846DRAFT_1004318</name>
</gene>
<name>A0A5J5F3Y3_9PEZI</name>
<accession>A0A5J5F3Y3</accession>
<dbReference type="Gene3D" id="3.40.50.1820">
    <property type="entry name" value="alpha/beta hydrolase"/>
    <property type="match status" value="1"/>
</dbReference>
<evidence type="ECO:0000313" key="7">
    <source>
        <dbReference type="EMBL" id="KAA8910804.1"/>
    </source>
</evidence>
<protein>
    <recommendedName>
        <fullName evidence="9">DUF676 domain-containing protein</fullName>
    </recommendedName>
</protein>
<comment type="caution">
    <text evidence="7">The sequence shown here is derived from an EMBL/GenBank/DDBJ whole genome shotgun (WGS) entry which is preliminary data.</text>
</comment>
<evidence type="ECO:0000313" key="8">
    <source>
        <dbReference type="Proteomes" id="UP000326924"/>
    </source>
</evidence>
<dbReference type="GO" id="GO:0005739">
    <property type="term" value="C:mitochondrion"/>
    <property type="evidence" value="ECO:0007669"/>
    <property type="project" value="UniProtKB-SubCell"/>
</dbReference>
<dbReference type="Proteomes" id="UP000326924">
    <property type="component" value="Unassembled WGS sequence"/>
</dbReference>
<dbReference type="GO" id="GO:0005783">
    <property type="term" value="C:endoplasmic reticulum"/>
    <property type="evidence" value="ECO:0007669"/>
    <property type="project" value="UniProtKB-SubCell"/>
</dbReference>
<dbReference type="InterPro" id="IPR029058">
    <property type="entry name" value="AB_hydrolase_fold"/>
</dbReference>
<proteinExistence type="predicted"/>
<keyword evidence="4" id="KW-0256">Endoplasmic reticulum</keyword>
<reference evidence="7 8" key="1">
    <citation type="submission" date="2019-09" db="EMBL/GenBank/DDBJ databases">
        <title>Draft genome of the ectomycorrhizal ascomycete Sphaerosporella brunnea.</title>
        <authorList>
            <consortium name="DOE Joint Genome Institute"/>
            <person name="Benucci G.M."/>
            <person name="Marozzi G."/>
            <person name="Antonielli L."/>
            <person name="Sanchez S."/>
            <person name="Marco P."/>
            <person name="Wang X."/>
            <person name="Falini L.B."/>
            <person name="Barry K."/>
            <person name="Haridas S."/>
            <person name="Lipzen A."/>
            <person name="Labutti K."/>
            <person name="Grigoriev I.V."/>
            <person name="Murat C."/>
            <person name="Martin F."/>
            <person name="Albertini E."/>
            <person name="Donnini D."/>
            <person name="Bonito G."/>
        </authorList>
    </citation>
    <scope>NUCLEOTIDE SEQUENCE [LARGE SCALE GENOMIC DNA]</scope>
    <source>
        <strain evidence="7 8">Sb_GMNB300</strain>
    </source>
</reference>
<dbReference type="EMBL" id="VXIS01000042">
    <property type="protein sequence ID" value="KAA8910804.1"/>
    <property type="molecule type" value="Genomic_DNA"/>
</dbReference>
<evidence type="ECO:0000256" key="2">
    <source>
        <dbReference type="ARBA" id="ARBA00004240"/>
    </source>
</evidence>
<evidence type="ECO:0000256" key="5">
    <source>
        <dbReference type="ARBA" id="ARBA00023128"/>
    </source>
</evidence>
<organism evidence="7 8">
    <name type="scientific">Sphaerosporella brunnea</name>
    <dbReference type="NCBI Taxonomy" id="1250544"/>
    <lineage>
        <taxon>Eukaryota</taxon>
        <taxon>Fungi</taxon>
        <taxon>Dikarya</taxon>
        <taxon>Ascomycota</taxon>
        <taxon>Pezizomycotina</taxon>
        <taxon>Pezizomycetes</taxon>
        <taxon>Pezizales</taxon>
        <taxon>Pyronemataceae</taxon>
        <taxon>Sphaerosporella</taxon>
    </lineage>
</organism>
<feature type="non-terminal residue" evidence="7">
    <location>
        <position position="1"/>
    </location>
</feature>
<keyword evidence="6" id="KW-0472">Membrane</keyword>